<gene>
    <name evidence="1" type="ORF">LVJ94_28715</name>
</gene>
<name>A0ABZ2KQD4_9BACT</name>
<evidence type="ECO:0000313" key="1">
    <source>
        <dbReference type="EMBL" id="WXB00892.1"/>
    </source>
</evidence>
<evidence type="ECO:0000313" key="2">
    <source>
        <dbReference type="Proteomes" id="UP001374803"/>
    </source>
</evidence>
<dbReference type="InterPro" id="IPR029058">
    <property type="entry name" value="AB_hydrolase_fold"/>
</dbReference>
<organism evidence="1 2">
    <name type="scientific">Pendulispora rubella</name>
    <dbReference type="NCBI Taxonomy" id="2741070"/>
    <lineage>
        <taxon>Bacteria</taxon>
        <taxon>Pseudomonadati</taxon>
        <taxon>Myxococcota</taxon>
        <taxon>Myxococcia</taxon>
        <taxon>Myxococcales</taxon>
        <taxon>Sorangiineae</taxon>
        <taxon>Pendulisporaceae</taxon>
        <taxon>Pendulispora</taxon>
    </lineage>
</organism>
<keyword evidence="2" id="KW-1185">Reference proteome</keyword>
<dbReference type="EMBL" id="CP089983">
    <property type="protein sequence ID" value="WXB00892.1"/>
    <property type="molecule type" value="Genomic_DNA"/>
</dbReference>
<dbReference type="Proteomes" id="UP001374803">
    <property type="component" value="Chromosome"/>
</dbReference>
<proteinExistence type="predicted"/>
<sequence length="280" mass="29385">MRDRRGLLLLLFGCNGVLGCNGGRSQTPAPVADAAVAAVVAEEARERELPESPEPGLAPLAAEGPYADLEVEGFGPAVVSLPLGATEPRPIVLATHGNYDRPEWQCEVWHAIVGESAFVLCPRGIARRDSPSARDVRFTYSNGKVLGREIAAGLAALRARFGPYVADAPIVYTGFSLGAILGASFAMAPKNATPYQRLVLTEGGHDAWTPETAKRYAGAGGKKVLFACGQAGSFPSAKKAAGHLEAAGVQTRIVGVKAAGHTYDGPVAKAVRESWKWLLD</sequence>
<dbReference type="PROSITE" id="PS51257">
    <property type="entry name" value="PROKAR_LIPOPROTEIN"/>
    <property type="match status" value="1"/>
</dbReference>
<dbReference type="SUPFAM" id="SSF53474">
    <property type="entry name" value="alpha/beta-Hydrolases"/>
    <property type="match status" value="1"/>
</dbReference>
<dbReference type="RefSeq" id="WP_394830494.1">
    <property type="nucleotide sequence ID" value="NZ_CP089929.1"/>
</dbReference>
<reference evidence="1" key="1">
    <citation type="submission" date="2021-12" db="EMBL/GenBank/DDBJ databases">
        <title>Discovery of the Pendulisporaceae a myxobacterial family with distinct sporulation behavior and unique specialized metabolism.</title>
        <authorList>
            <person name="Garcia R."/>
            <person name="Popoff A."/>
            <person name="Bader C.D."/>
            <person name="Loehr J."/>
            <person name="Walesch S."/>
            <person name="Walt C."/>
            <person name="Boldt J."/>
            <person name="Bunk B."/>
            <person name="Haeckl F.J.F.P.J."/>
            <person name="Gunesch A.P."/>
            <person name="Birkelbach J."/>
            <person name="Nuebel U."/>
            <person name="Pietschmann T."/>
            <person name="Bach T."/>
            <person name="Mueller R."/>
        </authorList>
    </citation>
    <scope>NUCLEOTIDE SEQUENCE</scope>
    <source>
        <strain evidence="1">MSr11367</strain>
    </source>
</reference>
<dbReference type="Gene3D" id="3.40.50.1820">
    <property type="entry name" value="alpha/beta hydrolase"/>
    <property type="match status" value="1"/>
</dbReference>
<accession>A0ABZ2KQD4</accession>
<protein>
    <submittedName>
        <fullName evidence="1">Uncharacterized protein</fullName>
    </submittedName>
</protein>